<comment type="cofactor">
    <cofactor evidence="1">
        <name>Mg(2+)</name>
        <dbReference type="ChEBI" id="CHEBI:18420"/>
    </cofactor>
</comment>
<dbReference type="Gene3D" id="3.40.50.980">
    <property type="match status" value="1"/>
</dbReference>
<dbReference type="Proteomes" id="UP000719412">
    <property type="component" value="Unassembled WGS sequence"/>
</dbReference>
<keyword evidence="8" id="KW-0576">Peroxisome</keyword>
<dbReference type="EMBL" id="JABDTM020016880">
    <property type="protein sequence ID" value="KAH0818686.1"/>
    <property type="molecule type" value="Genomic_DNA"/>
</dbReference>
<keyword evidence="4" id="KW-0479">Metal-binding</keyword>
<dbReference type="PANTHER" id="PTHR24096">
    <property type="entry name" value="LONG-CHAIN-FATTY-ACID--COA LIGASE"/>
    <property type="match status" value="1"/>
</dbReference>
<dbReference type="PANTHER" id="PTHR24096:SF423">
    <property type="entry name" value="GM05240P"/>
    <property type="match status" value="1"/>
</dbReference>
<feature type="region of interest" description="Disordered" evidence="9">
    <location>
        <begin position="60"/>
        <end position="96"/>
    </location>
</feature>
<dbReference type="SUPFAM" id="SSF56801">
    <property type="entry name" value="Acetyl-CoA synthetase-like"/>
    <property type="match status" value="2"/>
</dbReference>
<dbReference type="Gene3D" id="2.30.38.10">
    <property type="entry name" value="Luciferase, Domain 3"/>
    <property type="match status" value="1"/>
</dbReference>
<feature type="domain" description="AMP-dependent synthetase/ligase" evidence="11">
    <location>
        <begin position="503"/>
        <end position="673"/>
    </location>
</feature>
<evidence type="ECO:0000256" key="6">
    <source>
        <dbReference type="ARBA" id="ARBA00022840"/>
    </source>
</evidence>
<evidence type="ECO:0000256" key="8">
    <source>
        <dbReference type="ARBA" id="ARBA00023140"/>
    </source>
</evidence>
<evidence type="ECO:0000256" key="1">
    <source>
        <dbReference type="ARBA" id="ARBA00001946"/>
    </source>
</evidence>
<dbReference type="AlphaFoldDB" id="A0A8J6HNS1"/>
<evidence type="ECO:0000256" key="2">
    <source>
        <dbReference type="ARBA" id="ARBA00004275"/>
    </source>
</evidence>
<proteinExistence type="inferred from homology"/>
<keyword evidence="10" id="KW-0472">Membrane</keyword>
<comment type="similarity">
    <text evidence="3">Belongs to the ATP-dependent AMP-binding enzyme family.</text>
</comment>
<keyword evidence="6" id="KW-0067">ATP-binding</keyword>
<dbReference type="GO" id="GO:0016405">
    <property type="term" value="F:CoA-ligase activity"/>
    <property type="evidence" value="ECO:0007669"/>
    <property type="project" value="TreeGrafter"/>
</dbReference>
<accession>A0A8J6HNS1</accession>
<reference evidence="13" key="1">
    <citation type="journal article" date="2020" name="J Insects Food Feed">
        <title>The yellow mealworm (Tenebrio molitor) genome: a resource for the emerging insects as food and feed industry.</title>
        <authorList>
            <person name="Eriksson T."/>
            <person name="Andere A."/>
            <person name="Kelstrup H."/>
            <person name="Emery V."/>
            <person name="Picard C."/>
        </authorList>
    </citation>
    <scope>NUCLEOTIDE SEQUENCE</scope>
    <source>
        <strain evidence="13">Stoneville</strain>
        <tissue evidence="13">Whole head</tissue>
    </source>
</reference>
<keyword evidence="14" id="KW-1185">Reference proteome</keyword>
<name>A0A8J6HNS1_TENMO</name>
<evidence type="ECO:0000256" key="9">
    <source>
        <dbReference type="SAM" id="MobiDB-lite"/>
    </source>
</evidence>
<evidence type="ECO:0000256" key="4">
    <source>
        <dbReference type="ARBA" id="ARBA00022723"/>
    </source>
</evidence>
<feature type="domain" description="AMP-binding enzyme C-terminal" evidence="12">
    <location>
        <begin position="310"/>
        <end position="359"/>
    </location>
</feature>
<dbReference type="InterPro" id="IPR025110">
    <property type="entry name" value="AMP-bd_C"/>
</dbReference>
<dbReference type="GO" id="GO:0005524">
    <property type="term" value="F:ATP binding"/>
    <property type="evidence" value="ECO:0007669"/>
    <property type="project" value="UniProtKB-KW"/>
</dbReference>
<evidence type="ECO:0000256" key="5">
    <source>
        <dbReference type="ARBA" id="ARBA00022741"/>
    </source>
</evidence>
<keyword evidence="5" id="KW-0547">Nucleotide-binding</keyword>
<dbReference type="Pfam" id="PF13193">
    <property type="entry name" value="AMP-binding_C"/>
    <property type="match status" value="2"/>
</dbReference>
<sequence>MDASSQTRKGASSQESVDDKNDICLRGIFKIPPLAPRPVAGIHTFALPFYQYQFHPPAETRVSSGRQYPDSPLNRAPHRHSRESTAARIPTSARPSQQKYRAELAEFIPIPIPLLVLGPAPNRLPIPPPTPLPTPAHPARSFPYERTRLSRSSPVPGPFAPLVSDPGLPYSPRIPLHPRNPVAPRSALSLPLRRQEEVVFQGRPTVNKGFATNVCLFPPLPHTLTADPWTPSLLPWLPWPCGVPPQPKKGTGARGIPRPTGVKSYSVTSPPEVIVTRRQEAYYDEEEYFFIVGRSKDLIKYKGIQVSPEELEEILLKNPKIKDVAVVGLPDEEAGQLPLAFVVKNSDVNLSEEQVQDFLAVDNMQEDDSYVVKGPQLSETIPNVSAGKLLYDHLLAHCNEDEALLVSGGGPKPCFMRLWHVDVKPRGSSRSHGLSVNGWLGKADLGLALCGSGMLIVQPRDSLLTIHIILLSPLAAESLLPPALKLLLAYLDRVFTNISMKFCKEGGSVFLFLPFFHAYGVFMGYNAIYKSSKIVLIKKFEENLFLRTIEKYEIQALPLVPSVAIFLAKHPLVEKYDVSSVKDILSGGSSLSKDVEQMIKCRLKVDVIRQGYGLTELTAIGTVTVFGEEKFGSVGKVFSGTLCKIRHPASGMALGPNQVGEICFKGPTVMKGYCGNDEATRNTITPSGWLLTGDLGYYDEKQCFYLVGRLKELIKYKGFQVPPAELEAILLTDPKIKDAAVVGFPDETAGELPLAFVVKNSNVELTEKQVEQFLNERVSPQKKLRGGVIFISEIPKNPSGKILRRELHKLLKKRLPSKH</sequence>
<comment type="subcellular location">
    <subcellularLocation>
        <location evidence="2">Peroxisome</location>
    </subcellularLocation>
</comment>
<evidence type="ECO:0000256" key="7">
    <source>
        <dbReference type="ARBA" id="ARBA00022842"/>
    </source>
</evidence>
<reference evidence="13" key="2">
    <citation type="submission" date="2021-08" db="EMBL/GenBank/DDBJ databases">
        <authorList>
            <person name="Eriksson T."/>
        </authorList>
    </citation>
    <scope>NUCLEOTIDE SEQUENCE</scope>
    <source>
        <strain evidence="13">Stoneville</strain>
        <tissue evidence="13">Whole head</tissue>
    </source>
</reference>
<dbReference type="Pfam" id="PF00501">
    <property type="entry name" value="AMP-binding"/>
    <property type="match status" value="1"/>
</dbReference>
<protein>
    <submittedName>
        <fullName evidence="13">Uncharacterized protein</fullName>
    </submittedName>
</protein>
<gene>
    <name evidence="13" type="ORF">GEV33_004105</name>
</gene>
<organism evidence="13 14">
    <name type="scientific">Tenebrio molitor</name>
    <name type="common">Yellow mealworm beetle</name>
    <dbReference type="NCBI Taxonomy" id="7067"/>
    <lineage>
        <taxon>Eukaryota</taxon>
        <taxon>Metazoa</taxon>
        <taxon>Ecdysozoa</taxon>
        <taxon>Arthropoda</taxon>
        <taxon>Hexapoda</taxon>
        <taxon>Insecta</taxon>
        <taxon>Pterygota</taxon>
        <taxon>Neoptera</taxon>
        <taxon>Endopterygota</taxon>
        <taxon>Coleoptera</taxon>
        <taxon>Polyphaga</taxon>
        <taxon>Cucujiformia</taxon>
        <taxon>Tenebrionidae</taxon>
        <taxon>Tenebrio</taxon>
    </lineage>
</organism>
<keyword evidence="10" id="KW-1133">Transmembrane helix</keyword>
<dbReference type="GO" id="GO:0046872">
    <property type="term" value="F:metal ion binding"/>
    <property type="evidence" value="ECO:0007669"/>
    <property type="project" value="UniProtKB-KW"/>
</dbReference>
<evidence type="ECO:0000256" key="3">
    <source>
        <dbReference type="ARBA" id="ARBA00006432"/>
    </source>
</evidence>
<feature type="domain" description="AMP-binding enzyme C-terminal" evidence="12">
    <location>
        <begin position="725"/>
        <end position="801"/>
    </location>
</feature>
<dbReference type="InterPro" id="IPR000873">
    <property type="entry name" value="AMP-dep_synth/lig_dom"/>
</dbReference>
<dbReference type="Gene3D" id="3.30.300.30">
    <property type="match status" value="2"/>
</dbReference>
<feature type="transmembrane region" description="Helical" evidence="10">
    <location>
        <begin position="509"/>
        <end position="529"/>
    </location>
</feature>
<keyword evidence="7" id="KW-0460">Magnesium</keyword>
<dbReference type="InterPro" id="IPR045851">
    <property type="entry name" value="AMP-bd_C_sf"/>
</dbReference>
<comment type="caution">
    <text evidence="13">The sequence shown here is derived from an EMBL/GenBank/DDBJ whole genome shotgun (WGS) entry which is preliminary data.</text>
</comment>
<evidence type="ECO:0000313" key="13">
    <source>
        <dbReference type="EMBL" id="KAH0818686.1"/>
    </source>
</evidence>
<dbReference type="GO" id="GO:0005777">
    <property type="term" value="C:peroxisome"/>
    <property type="evidence" value="ECO:0007669"/>
    <property type="project" value="UniProtKB-SubCell"/>
</dbReference>
<dbReference type="FunFam" id="3.30.300.30:FF:000007">
    <property type="entry name" value="4-coumarate--CoA ligase 2"/>
    <property type="match status" value="1"/>
</dbReference>
<evidence type="ECO:0000259" key="12">
    <source>
        <dbReference type="Pfam" id="PF13193"/>
    </source>
</evidence>
<evidence type="ECO:0000313" key="14">
    <source>
        <dbReference type="Proteomes" id="UP000719412"/>
    </source>
</evidence>
<evidence type="ECO:0000259" key="11">
    <source>
        <dbReference type="Pfam" id="PF00501"/>
    </source>
</evidence>
<evidence type="ECO:0000256" key="10">
    <source>
        <dbReference type="SAM" id="Phobius"/>
    </source>
</evidence>
<keyword evidence="10" id="KW-0812">Transmembrane</keyword>